<feature type="domain" description="N-acetyltransferase" evidence="2">
    <location>
        <begin position="7"/>
        <end position="177"/>
    </location>
</feature>
<evidence type="ECO:0000313" key="4">
    <source>
        <dbReference type="Proteomes" id="UP000254554"/>
    </source>
</evidence>
<dbReference type="PROSITE" id="PS51186">
    <property type="entry name" value="GNAT"/>
    <property type="match status" value="1"/>
</dbReference>
<protein>
    <submittedName>
        <fullName evidence="3">Bifunctional AAC/APH</fullName>
    </submittedName>
</protein>
<dbReference type="Proteomes" id="UP000254554">
    <property type="component" value="Unassembled WGS sequence"/>
</dbReference>
<dbReference type="InterPro" id="IPR016181">
    <property type="entry name" value="Acyl_CoA_acyltransferase"/>
</dbReference>
<dbReference type="OrthoDB" id="336415at2"/>
<dbReference type="InterPro" id="IPR000182">
    <property type="entry name" value="GNAT_dom"/>
</dbReference>
<evidence type="ECO:0000313" key="3">
    <source>
        <dbReference type="EMBL" id="STO21153.1"/>
    </source>
</evidence>
<dbReference type="Pfam" id="PF13523">
    <property type="entry name" value="Acetyltransf_8"/>
    <property type="match status" value="1"/>
</dbReference>
<proteinExistence type="predicted"/>
<evidence type="ECO:0000259" key="2">
    <source>
        <dbReference type="PROSITE" id="PS51186"/>
    </source>
</evidence>
<dbReference type="PANTHER" id="PTHR31438">
    <property type="entry name" value="LYSINE N-ACYLTRANSFERASE C17G9.06C-RELATED"/>
    <property type="match status" value="1"/>
</dbReference>
<keyword evidence="4" id="KW-1185">Reference proteome</keyword>
<dbReference type="SUPFAM" id="SSF55729">
    <property type="entry name" value="Acyl-CoA N-acyltransferases (Nat)"/>
    <property type="match status" value="1"/>
</dbReference>
<dbReference type="AlphaFoldDB" id="A0A377G8Q4"/>
<name>A0A377G8Q4_9GAMM</name>
<accession>A0A377G8Q4</accession>
<sequence>MNQLNTLVFKPLSEQDFILLYRWFKEPFINQWYAGRKHWSLEDIRNKYYPRVSGKDKVPSFIVYKDNLPIGFIQYYELKDHFPEGILNSNNSLFCNYQSHELAGIDLFIASRGNRGIGLGKQILDAFIRKLPPDIRGILVDPAINNYQAIRCYEKAGFRPTVYSEDKRYLLLLKDLTK</sequence>
<evidence type="ECO:0000256" key="1">
    <source>
        <dbReference type="ARBA" id="ARBA00023251"/>
    </source>
</evidence>
<dbReference type="Gene3D" id="3.40.630.30">
    <property type="match status" value="1"/>
</dbReference>
<dbReference type="GO" id="GO:0046677">
    <property type="term" value="P:response to antibiotic"/>
    <property type="evidence" value="ECO:0007669"/>
    <property type="project" value="UniProtKB-KW"/>
</dbReference>
<dbReference type="GO" id="GO:0016410">
    <property type="term" value="F:N-acyltransferase activity"/>
    <property type="evidence" value="ECO:0007669"/>
    <property type="project" value="TreeGrafter"/>
</dbReference>
<gene>
    <name evidence="3" type="primary">aacA-aphD_1</name>
    <name evidence="3" type="ORF">NCTC11370_01214</name>
</gene>
<organism evidence="3 4">
    <name type="scientific">Fluoribacter dumoffii</name>
    <dbReference type="NCBI Taxonomy" id="463"/>
    <lineage>
        <taxon>Bacteria</taxon>
        <taxon>Pseudomonadati</taxon>
        <taxon>Pseudomonadota</taxon>
        <taxon>Gammaproteobacteria</taxon>
        <taxon>Legionellales</taxon>
        <taxon>Legionellaceae</taxon>
        <taxon>Fluoribacter</taxon>
    </lineage>
</organism>
<dbReference type="STRING" id="1094715.GCA_000236165_01207"/>
<reference evidence="3 4" key="1">
    <citation type="submission" date="2018-06" db="EMBL/GenBank/DDBJ databases">
        <authorList>
            <consortium name="Pathogen Informatics"/>
            <person name="Doyle S."/>
        </authorList>
    </citation>
    <scope>NUCLEOTIDE SEQUENCE [LARGE SCALE GENOMIC DNA]</scope>
    <source>
        <strain evidence="3 4">NCTC11370</strain>
    </source>
</reference>
<keyword evidence="1" id="KW-0046">Antibiotic resistance</keyword>
<dbReference type="PANTHER" id="PTHR31438:SF1">
    <property type="entry name" value="LYSINE N-ACYLTRANSFERASE C17G9.06C-RELATED"/>
    <property type="match status" value="1"/>
</dbReference>
<dbReference type="RefSeq" id="WP_010653434.1">
    <property type="nucleotide sequence ID" value="NZ_JAPHOO010000001.1"/>
</dbReference>
<dbReference type="GeneID" id="93292195"/>
<dbReference type="EMBL" id="UGGT01000001">
    <property type="protein sequence ID" value="STO21153.1"/>
    <property type="molecule type" value="Genomic_DNA"/>
</dbReference>